<keyword evidence="2" id="KW-1185">Reference proteome</keyword>
<proteinExistence type="predicted"/>
<sequence length="150" mass="17125">MSRNSVFDRTVKPTLFNPSFVAATNVINNYAYPRSSDSYQGQSNLFCERQSGQLEQRLKTVDVGDIILRREVSSRVIDVVTKANEKGRVLKFTNPFRARVIRQRQARFVKVRKTAHVAEIMQFGDRLFTVVQFKADNPSDKEQLQLAVGA</sequence>
<name>A0ABR2Z8M0_9AGAR</name>
<reference evidence="1 2" key="1">
    <citation type="submission" date="2024-05" db="EMBL/GenBank/DDBJ databases">
        <title>A draft genome resource for the thread blight pathogen Marasmius tenuissimus strain MS-2.</title>
        <authorList>
            <person name="Yulfo-Soto G.E."/>
            <person name="Baruah I.K."/>
            <person name="Amoako-Attah I."/>
            <person name="Bukari Y."/>
            <person name="Meinhardt L.W."/>
            <person name="Bailey B.A."/>
            <person name="Cohen S.P."/>
        </authorList>
    </citation>
    <scope>NUCLEOTIDE SEQUENCE [LARGE SCALE GENOMIC DNA]</scope>
    <source>
        <strain evidence="1 2">MS-2</strain>
    </source>
</reference>
<evidence type="ECO:0000313" key="1">
    <source>
        <dbReference type="EMBL" id="KAL0057339.1"/>
    </source>
</evidence>
<accession>A0ABR2Z8M0</accession>
<comment type="caution">
    <text evidence="1">The sequence shown here is derived from an EMBL/GenBank/DDBJ whole genome shotgun (WGS) entry which is preliminary data.</text>
</comment>
<protein>
    <submittedName>
        <fullName evidence="1">Uncharacterized protein</fullName>
    </submittedName>
</protein>
<evidence type="ECO:0000313" key="2">
    <source>
        <dbReference type="Proteomes" id="UP001437256"/>
    </source>
</evidence>
<dbReference type="EMBL" id="JBBXMP010000582">
    <property type="protein sequence ID" value="KAL0057339.1"/>
    <property type="molecule type" value="Genomic_DNA"/>
</dbReference>
<gene>
    <name evidence="1" type="ORF">AAF712_016027</name>
</gene>
<organism evidence="1 2">
    <name type="scientific">Marasmius tenuissimus</name>
    <dbReference type="NCBI Taxonomy" id="585030"/>
    <lineage>
        <taxon>Eukaryota</taxon>
        <taxon>Fungi</taxon>
        <taxon>Dikarya</taxon>
        <taxon>Basidiomycota</taxon>
        <taxon>Agaricomycotina</taxon>
        <taxon>Agaricomycetes</taxon>
        <taxon>Agaricomycetidae</taxon>
        <taxon>Agaricales</taxon>
        <taxon>Marasmiineae</taxon>
        <taxon>Marasmiaceae</taxon>
        <taxon>Marasmius</taxon>
    </lineage>
</organism>
<dbReference type="Proteomes" id="UP001437256">
    <property type="component" value="Unassembled WGS sequence"/>
</dbReference>